<dbReference type="OrthoDB" id="3041250at2759"/>
<keyword evidence="1" id="KW-0812">Transmembrane</keyword>
<proteinExistence type="predicted"/>
<dbReference type="InterPro" id="IPR011009">
    <property type="entry name" value="Kinase-like_dom_sf"/>
</dbReference>
<organism evidence="2 3">
    <name type="scientific">Agrocybe chaxingu</name>
    <dbReference type="NCBI Taxonomy" id="84603"/>
    <lineage>
        <taxon>Eukaryota</taxon>
        <taxon>Fungi</taxon>
        <taxon>Dikarya</taxon>
        <taxon>Basidiomycota</taxon>
        <taxon>Agaricomycotina</taxon>
        <taxon>Agaricomycetes</taxon>
        <taxon>Agaricomycetidae</taxon>
        <taxon>Agaricales</taxon>
        <taxon>Agaricineae</taxon>
        <taxon>Strophariaceae</taxon>
        <taxon>Agrocybe</taxon>
    </lineage>
</organism>
<keyword evidence="1" id="KW-1133">Transmembrane helix</keyword>
<dbReference type="Proteomes" id="UP001148786">
    <property type="component" value="Unassembled WGS sequence"/>
</dbReference>
<keyword evidence="3" id="KW-1185">Reference proteome</keyword>
<reference evidence="2" key="1">
    <citation type="submission" date="2022-07" db="EMBL/GenBank/DDBJ databases">
        <title>Genome Sequence of Agrocybe chaxingu.</title>
        <authorList>
            <person name="Buettner E."/>
        </authorList>
    </citation>
    <scope>NUCLEOTIDE SEQUENCE</scope>
    <source>
        <strain evidence="2">MP-N11</strain>
    </source>
</reference>
<sequence>MMEDLDEFTWLFVPQNFTVERRLTALAYTAAEVAPAAPVHVKDPPSVSTSHATSDLVGDDKVVFHTFNPPALDDPVVRALFTLNVNISRIKRLVPQSRLTPALRVLFSDLASLTIKDPGQTRDIHEEASVSIVRGAMQTLTSLAVCALLQLWIEDNKDTTPEFSDALAYLATLRTQEQQQLPDCKPDHILSTGGEEISRVVATLDRKGNEFAAYKYTNALNLHADYNTKDSFIDFVVKECKSLKTMYDLLKEPRVGETELGEKSWQISVLHLLAQMAVQAKTSQAKLSFFSSVYSLNRVCLFTEGRVFITSNLTKGGRASRNPNDAMPFLQYLFIFLVASIAKAKPEAIPPSKREAYTNLFTPTVSAQTSFHPPPPSVFSVGHTALRSTIPSICRPFLFKYLLSDFSVPFGGGTFSRSNGRGWLCFPSIPFDLLDENNGRRVAVSTTTGLVLKMFSKFEDLLLEEDIYKVIDRSRIRYVPHYFGTFKNEWMRLHALLLSYEGSAVKEGTINLSDWLHLHDVIQALHRSGIHHCDLSLRNLTRHPDRSLNIIDFGLARIGPSCESVGCGDWEWLRRVHPSGYFVGPLPLSSRDFSSYDPTTILPSPSRYRVVVAVLLLGLSILIPYQCLGPFFKYLLKF</sequence>
<keyword evidence="1" id="KW-0472">Membrane</keyword>
<evidence type="ECO:0000256" key="1">
    <source>
        <dbReference type="SAM" id="Phobius"/>
    </source>
</evidence>
<dbReference type="AlphaFoldDB" id="A0A9W8MWC3"/>
<feature type="transmembrane region" description="Helical" evidence="1">
    <location>
        <begin position="610"/>
        <end position="632"/>
    </location>
</feature>
<protein>
    <recommendedName>
        <fullName evidence="4">Protein kinase domain-containing protein</fullName>
    </recommendedName>
</protein>
<evidence type="ECO:0000313" key="3">
    <source>
        <dbReference type="Proteomes" id="UP001148786"/>
    </source>
</evidence>
<evidence type="ECO:0008006" key="4">
    <source>
        <dbReference type="Google" id="ProtNLM"/>
    </source>
</evidence>
<dbReference type="SUPFAM" id="SSF56112">
    <property type="entry name" value="Protein kinase-like (PK-like)"/>
    <property type="match status" value="1"/>
</dbReference>
<evidence type="ECO:0000313" key="2">
    <source>
        <dbReference type="EMBL" id="KAJ3507809.1"/>
    </source>
</evidence>
<dbReference type="Gene3D" id="1.10.510.10">
    <property type="entry name" value="Transferase(Phosphotransferase) domain 1"/>
    <property type="match status" value="1"/>
</dbReference>
<comment type="caution">
    <text evidence="2">The sequence shown here is derived from an EMBL/GenBank/DDBJ whole genome shotgun (WGS) entry which is preliminary data.</text>
</comment>
<name>A0A9W8MWC3_9AGAR</name>
<dbReference type="EMBL" id="JANKHO010000623">
    <property type="protein sequence ID" value="KAJ3507809.1"/>
    <property type="molecule type" value="Genomic_DNA"/>
</dbReference>
<accession>A0A9W8MWC3</accession>
<gene>
    <name evidence="2" type="ORF">NLJ89_g6093</name>
</gene>